<dbReference type="GO" id="GO:0005524">
    <property type="term" value="F:ATP binding"/>
    <property type="evidence" value="ECO:0007669"/>
    <property type="project" value="UniProtKB-KW"/>
</dbReference>
<reference evidence="10" key="1">
    <citation type="submission" date="2016-11" db="EMBL/GenBank/DDBJ databases">
        <authorList>
            <person name="Varghese N."/>
            <person name="Submissions S."/>
        </authorList>
    </citation>
    <scope>NUCLEOTIDE SEQUENCE [LARGE SCALE GENOMIC DNA]</scope>
    <source>
        <strain evidence="10">DSM 16219</strain>
    </source>
</reference>
<proteinExistence type="predicted"/>
<dbReference type="InterPro" id="IPR027417">
    <property type="entry name" value="P-loop_NTPase"/>
</dbReference>
<accession>A0A1M6LRN1</accession>
<dbReference type="PROSITE" id="PS50110">
    <property type="entry name" value="RESPONSE_REGULATORY"/>
    <property type="match status" value="1"/>
</dbReference>
<dbReference type="PROSITE" id="PS00688">
    <property type="entry name" value="SIGMA54_INTERACT_3"/>
    <property type="match status" value="1"/>
</dbReference>
<evidence type="ECO:0000256" key="2">
    <source>
        <dbReference type="ARBA" id="ARBA00022840"/>
    </source>
</evidence>
<dbReference type="GO" id="GO:0000160">
    <property type="term" value="P:phosphorelay signal transduction system"/>
    <property type="evidence" value="ECO:0007669"/>
    <property type="project" value="InterPro"/>
</dbReference>
<dbReference type="GO" id="GO:0006355">
    <property type="term" value="P:regulation of DNA-templated transcription"/>
    <property type="evidence" value="ECO:0007669"/>
    <property type="project" value="InterPro"/>
</dbReference>
<dbReference type="Gene3D" id="1.10.8.60">
    <property type="match status" value="1"/>
</dbReference>
<name>A0A1M6LRN1_9BACT</name>
<evidence type="ECO:0000256" key="1">
    <source>
        <dbReference type="ARBA" id="ARBA00022741"/>
    </source>
</evidence>
<dbReference type="EMBL" id="FQZU01000011">
    <property type="protein sequence ID" value="SHJ73772.1"/>
    <property type="molecule type" value="Genomic_DNA"/>
</dbReference>
<dbReference type="PANTHER" id="PTHR32071">
    <property type="entry name" value="TRANSCRIPTIONAL REGULATORY PROTEIN"/>
    <property type="match status" value="1"/>
</dbReference>
<evidence type="ECO:0000259" key="8">
    <source>
        <dbReference type="PROSITE" id="PS50110"/>
    </source>
</evidence>
<feature type="modified residue" description="4-aspartylphosphate" evidence="6">
    <location>
        <position position="57"/>
    </location>
</feature>
<keyword evidence="4" id="KW-0238">DNA-binding</keyword>
<keyword evidence="1" id="KW-0547">Nucleotide-binding</keyword>
<dbReference type="GO" id="GO:0043565">
    <property type="term" value="F:sequence-specific DNA binding"/>
    <property type="evidence" value="ECO:0007669"/>
    <property type="project" value="InterPro"/>
</dbReference>
<dbReference type="PROSITE" id="PS00675">
    <property type="entry name" value="SIGMA54_INTERACT_1"/>
    <property type="match status" value="1"/>
</dbReference>
<dbReference type="Proteomes" id="UP000183994">
    <property type="component" value="Unassembled WGS sequence"/>
</dbReference>
<evidence type="ECO:0000259" key="7">
    <source>
        <dbReference type="PROSITE" id="PS50045"/>
    </source>
</evidence>
<dbReference type="Pfam" id="PF02954">
    <property type="entry name" value="HTH_8"/>
    <property type="match status" value="1"/>
</dbReference>
<dbReference type="Gene3D" id="3.40.50.300">
    <property type="entry name" value="P-loop containing nucleotide triphosphate hydrolases"/>
    <property type="match status" value="1"/>
</dbReference>
<dbReference type="InterPro" id="IPR058031">
    <property type="entry name" value="AAA_lid_NorR"/>
</dbReference>
<dbReference type="InterPro" id="IPR025943">
    <property type="entry name" value="Sigma_54_int_dom_ATP-bd_2"/>
</dbReference>
<dbReference type="STRING" id="1121393.SAMN02745216_02163"/>
<organism evidence="9 10">
    <name type="scientific">Desulfatibacillum alkenivorans DSM 16219</name>
    <dbReference type="NCBI Taxonomy" id="1121393"/>
    <lineage>
        <taxon>Bacteria</taxon>
        <taxon>Pseudomonadati</taxon>
        <taxon>Thermodesulfobacteriota</taxon>
        <taxon>Desulfobacteria</taxon>
        <taxon>Desulfobacterales</taxon>
        <taxon>Desulfatibacillaceae</taxon>
        <taxon>Desulfatibacillum</taxon>
    </lineage>
</organism>
<dbReference type="SMART" id="SM00448">
    <property type="entry name" value="REC"/>
    <property type="match status" value="1"/>
</dbReference>
<dbReference type="InterPro" id="IPR009057">
    <property type="entry name" value="Homeodomain-like_sf"/>
</dbReference>
<dbReference type="InterPro" id="IPR002197">
    <property type="entry name" value="HTH_Fis"/>
</dbReference>
<dbReference type="InterPro" id="IPR001789">
    <property type="entry name" value="Sig_transdc_resp-reg_receiver"/>
</dbReference>
<dbReference type="SUPFAM" id="SSF52540">
    <property type="entry name" value="P-loop containing nucleoside triphosphate hydrolases"/>
    <property type="match status" value="1"/>
</dbReference>
<feature type="domain" description="Sigma-54 factor interaction" evidence="7">
    <location>
        <begin position="147"/>
        <end position="376"/>
    </location>
</feature>
<dbReference type="SUPFAM" id="SSF52172">
    <property type="entry name" value="CheY-like"/>
    <property type="match status" value="1"/>
</dbReference>
<evidence type="ECO:0000313" key="10">
    <source>
        <dbReference type="Proteomes" id="UP000183994"/>
    </source>
</evidence>
<dbReference type="InterPro" id="IPR003593">
    <property type="entry name" value="AAA+_ATPase"/>
</dbReference>
<dbReference type="InterPro" id="IPR011006">
    <property type="entry name" value="CheY-like_superfamily"/>
</dbReference>
<dbReference type="PANTHER" id="PTHR32071:SF113">
    <property type="entry name" value="ALGINATE BIOSYNTHESIS TRANSCRIPTIONAL REGULATORY PROTEIN ALGB"/>
    <property type="match status" value="1"/>
</dbReference>
<gene>
    <name evidence="9" type="ORF">SAMN02745216_02163</name>
</gene>
<evidence type="ECO:0000256" key="4">
    <source>
        <dbReference type="ARBA" id="ARBA00023125"/>
    </source>
</evidence>
<keyword evidence="5" id="KW-0804">Transcription</keyword>
<keyword evidence="10" id="KW-1185">Reference proteome</keyword>
<keyword evidence="2" id="KW-0067">ATP-binding</keyword>
<dbReference type="Pfam" id="PF25601">
    <property type="entry name" value="AAA_lid_14"/>
    <property type="match status" value="1"/>
</dbReference>
<sequence length="466" mass="51750">MIAKSPHKILIVDDELGMREFLGLMLERDGYEVSTAGGGREALGLLKKHSYDLLLCDIRLGDISGLEVLRMAMGLNPKPVVIMISAFSSTESAVKAMNEGAFDYIPKPFDNDELRDTIANALERKTLEREKQILEEELAATSHFGGIVGNSPAMTRVYDLIRQAAPTRTNILITGESGTGKELIARAIHGESRRAKAPFVPIHCGGIPETLMESELFGHVKGAFTGAIHEKQGLFTAANGGTVFLDEIGELSLAIQVKLLRVIQERVCRPVGATQDVEVDIRILSATNRQLEKEVIEGRFREDLFYRLNVIEIRVPPLRERKDDLRLLAQHFLEKYSREMGKAISKMSSYAVNLLQRYPFPGNVRELENMIERSVALSNTNIILPDSLALSSHKMSRNADEKPSWDQMISVPSSGLNIDDVLSEVEKVCLDKALETAGGVKHKAAKLLGISIDSFRYRYDKYNPSS</sequence>
<dbReference type="Pfam" id="PF00072">
    <property type="entry name" value="Response_reg"/>
    <property type="match status" value="1"/>
</dbReference>
<dbReference type="AlphaFoldDB" id="A0A1M6LRN1"/>
<evidence type="ECO:0000256" key="6">
    <source>
        <dbReference type="PROSITE-ProRule" id="PRU00169"/>
    </source>
</evidence>
<dbReference type="Gene3D" id="1.10.10.60">
    <property type="entry name" value="Homeodomain-like"/>
    <property type="match status" value="1"/>
</dbReference>
<feature type="domain" description="Response regulatory" evidence="8">
    <location>
        <begin position="8"/>
        <end position="122"/>
    </location>
</feature>
<dbReference type="SMART" id="SM00382">
    <property type="entry name" value="AAA"/>
    <property type="match status" value="1"/>
</dbReference>
<protein>
    <submittedName>
        <fullName evidence="9">Two component, sigma54 specific, transcriptional regulator, Fis family</fullName>
    </submittedName>
</protein>
<dbReference type="OrthoDB" id="9814761at2"/>
<dbReference type="InterPro" id="IPR025662">
    <property type="entry name" value="Sigma_54_int_dom_ATP-bd_1"/>
</dbReference>
<dbReference type="Gene3D" id="3.40.50.2300">
    <property type="match status" value="1"/>
</dbReference>
<evidence type="ECO:0000313" key="9">
    <source>
        <dbReference type="EMBL" id="SHJ73772.1"/>
    </source>
</evidence>
<dbReference type="RefSeq" id="WP_073475631.1">
    <property type="nucleotide sequence ID" value="NZ_FQZU01000011.1"/>
</dbReference>
<dbReference type="SUPFAM" id="SSF46689">
    <property type="entry name" value="Homeodomain-like"/>
    <property type="match status" value="1"/>
</dbReference>
<keyword evidence="6" id="KW-0597">Phosphoprotein</keyword>
<dbReference type="CDD" id="cd00009">
    <property type="entry name" value="AAA"/>
    <property type="match status" value="1"/>
</dbReference>
<dbReference type="PROSITE" id="PS50045">
    <property type="entry name" value="SIGMA54_INTERACT_4"/>
    <property type="match status" value="1"/>
</dbReference>
<dbReference type="InterPro" id="IPR002078">
    <property type="entry name" value="Sigma_54_int"/>
</dbReference>
<evidence type="ECO:0000256" key="5">
    <source>
        <dbReference type="ARBA" id="ARBA00023163"/>
    </source>
</evidence>
<keyword evidence="3" id="KW-0805">Transcription regulation</keyword>
<dbReference type="InterPro" id="IPR025944">
    <property type="entry name" value="Sigma_54_int_dom_CS"/>
</dbReference>
<dbReference type="PROSITE" id="PS00676">
    <property type="entry name" value="SIGMA54_INTERACT_2"/>
    <property type="match status" value="1"/>
</dbReference>
<evidence type="ECO:0000256" key="3">
    <source>
        <dbReference type="ARBA" id="ARBA00023015"/>
    </source>
</evidence>
<dbReference type="FunFam" id="3.40.50.300:FF:000006">
    <property type="entry name" value="DNA-binding transcriptional regulator NtrC"/>
    <property type="match status" value="1"/>
</dbReference>
<dbReference type="Pfam" id="PF00158">
    <property type="entry name" value="Sigma54_activat"/>
    <property type="match status" value="1"/>
</dbReference>